<dbReference type="EMBL" id="RDOM01000014">
    <property type="protein sequence ID" value="MBF4272143.1"/>
    <property type="molecule type" value="Genomic_DNA"/>
</dbReference>
<organism evidence="1 2">
    <name type="scientific">Vibrio anguillarum</name>
    <name type="common">Listonella anguillarum</name>
    <dbReference type="NCBI Taxonomy" id="55601"/>
    <lineage>
        <taxon>Bacteria</taxon>
        <taxon>Pseudomonadati</taxon>
        <taxon>Pseudomonadota</taxon>
        <taxon>Gammaproteobacteria</taxon>
        <taxon>Vibrionales</taxon>
        <taxon>Vibrionaceae</taxon>
        <taxon>Vibrio</taxon>
    </lineage>
</organism>
<protein>
    <submittedName>
        <fullName evidence="1">Uncharacterized protein</fullName>
    </submittedName>
</protein>
<dbReference type="Proteomes" id="UP000722957">
    <property type="component" value="Unassembled WGS sequence"/>
</dbReference>
<comment type="caution">
    <text evidence="1">The sequence shown here is derived from an EMBL/GenBank/DDBJ whole genome shotgun (WGS) entry which is preliminary data.</text>
</comment>
<dbReference type="RefSeq" id="WP_013855465.1">
    <property type="nucleotide sequence ID" value="NZ_CP020534.1"/>
</dbReference>
<evidence type="ECO:0000313" key="1">
    <source>
        <dbReference type="EMBL" id="MBF4272143.1"/>
    </source>
</evidence>
<name>A0A1Y0P1U6_VIBAN</name>
<evidence type="ECO:0000313" key="2">
    <source>
        <dbReference type="Proteomes" id="UP000722957"/>
    </source>
</evidence>
<sequence>MEREEDKSNELTEPSCENLGIAHFLALLEKDIEQHTDKLVVPSHEIKEELDESVGDYSVDLDGDY</sequence>
<reference evidence="1 2" key="1">
    <citation type="journal article" date="2021" name="PeerJ">
        <title>Analysis of 44 Vibrio anguillarum genomes reveals high genetic diversity.</title>
        <authorList>
            <person name="Hansen M.J."/>
            <person name="Dalsgaard I."/>
        </authorList>
    </citation>
    <scope>NUCLEOTIDE SEQUENCE [LARGE SCALE GENOMIC DNA]</scope>
    <source>
        <strain evidence="1 2">17-16730-2A</strain>
    </source>
</reference>
<gene>
    <name evidence="1" type="ORF">EAY07_08765</name>
</gene>
<dbReference type="AlphaFoldDB" id="A0A1Y0P1U6"/>
<proteinExistence type="predicted"/>
<accession>A0A1Y0P1U6</accession>